<dbReference type="InterPro" id="IPR055346">
    <property type="entry name" value="Fe-S_cluster_assembly_SufBD"/>
</dbReference>
<dbReference type="InterPro" id="IPR011542">
    <property type="entry name" value="SUF_FeS_clus_asmbl_SufD"/>
</dbReference>
<evidence type="ECO:0000256" key="1">
    <source>
        <dbReference type="ARBA" id="ARBA00043967"/>
    </source>
</evidence>
<dbReference type="PANTHER" id="PTHR43575">
    <property type="entry name" value="PROTEIN ABCI7, CHLOROPLASTIC"/>
    <property type="match status" value="1"/>
</dbReference>
<organism evidence="4 5">
    <name type="scientific">Hyphomicrobium sulfonivorans</name>
    <dbReference type="NCBI Taxonomy" id="121290"/>
    <lineage>
        <taxon>Bacteria</taxon>
        <taxon>Pseudomonadati</taxon>
        <taxon>Pseudomonadota</taxon>
        <taxon>Alphaproteobacteria</taxon>
        <taxon>Hyphomicrobiales</taxon>
        <taxon>Hyphomicrobiaceae</taxon>
        <taxon>Hyphomicrobium</taxon>
    </lineage>
</organism>
<comment type="similarity">
    <text evidence="1">Belongs to the iron-sulfur cluster assembly SufBD family.</text>
</comment>
<dbReference type="InterPro" id="IPR045595">
    <property type="entry name" value="SufBD_N"/>
</dbReference>
<dbReference type="NCBIfam" id="TIGR01981">
    <property type="entry name" value="sufD"/>
    <property type="match status" value="1"/>
</dbReference>
<dbReference type="EMBL" id="LMTR01000031">
    <property type="protein sequence ID" value="KWT70498.1"/>
    <property type="molecule type" value="Genomic_DNA"/>
</dbReference>
<dbReference type="GO" id="GO:0016226">
    <property type="term" value="P:iron-sulfur cluster assembly"/>
    <property type="evidence" value="ECO:0007669"/>
    <property type="project" value="InterPro"/>
</dbReference>
<comment type="caution">
    <text evidence="4">The sequence shown here is derived from an EMBL/GenBank/DDBJ whole genome shotgun (WGS) entry which is preliminary data.</text>
</comment>
<dbReference type="OrthoDB" id="9768262at2"/>
<dbReference type="SUPFAM" id="SSF101960">
    <property type="entry name" value="Stabilizer of iron transporter SufD"/>
    <property type="match status" value="1"/>
</dbReference>
<dbReference type="PATRIC" id="fig|121290.4.peg.3045"/>
<dbReference type="Pfam" id="PF19295">
    <property type="entry name" value="SufBD_N"/>
    <property type="match status" value="1"/>
</dbReference>
<reference evidence="4 5" key="1">
    <citation type="submission" date="2015-10" db="EMBL/GenBank/DDBJ databases">
        <title>Transcriptomic analysis of a linuron degrading triple-species bacterial consortium.</title>
        <authorList>
            <person name="Albers P."/>
        </authorList>
    </citation>
    <scope>NUCLEOTIDE SEQUENCE [LARGE SCALE GENOMIC DNA]</scope>
    <source>
        <strain evidence="4 5">WDL6</strain>
    </source>
</reference>
<evidence type="ECO:0000313" key="4">
    <source>
        <dbReference type="EMBL" id="KWT70498.1"/>
    </source>
</evidence>
<dbReference type="Proteomes" id="UP000059074">
    <property type="component" value="Unassembled WGS sequence"/>
</dbReference>
<evidence type="ECO:0000259" key="2">
    <source>
        <dbReference type="Pfam" id="PF01458"/>
    </source>
</evidence>
<dbReference type="Pfam" id="PF01458">
    <property type="entry name" value="SUFBD_core"/>
    <property type="match status" value="1"/>
</dbReference>
<dbReference type="InterPro" id="IPR000825">
    <property type="entry name" value="SUF_FeS_clus_asmbl_SufBD_core"/>
</dbReference>
<gene>
    <name evidence="4" type="ORF">APY04_0942</name>
</gene>
<dbReference type="PANTHER" id="PTHR43575:SF1">
    <property type="entry name" value="PROTEIN ABCI7, CHLOROPLASTIC"/>
    <property type="match status" value="1"/>
</dbReference>
<keyword evidence="5" id="KW-1185">Reference proteome</keyword>
<evidence type="ECO:0000259" key="3">
    <source>
        <dbReference type="Pfam" id="PF19295"/>
    </source>
</evidence>
<dbReference type="InterPro" id="IPR037284">
    <property type="entry name" value="SUF_FeS_clus_asmbl_SufBD_sf"/>
</dbReference>
<feature type="domain" description="SUF system FeS cluster assembly SufBD core" evidence="2">
    <location>
        <begin position="182"/>
        <end position="413"/>
    </location>
</feature>
<protein>
    <submittedName>
        <fullName evidence="4">Iron-sulfur cluster assembly protein SufD</fullName>
    </submittedName>
</protein>
<dbReference type="AlphaFoldDB" id="A0A120CX67"/>
<feature type="domain" description="SUF system FeS cluster assembly SufBD N-terminal" evidence="3">
    <location>
        <begin position="32"/>
        <end position="173"/>
    </location>
</feature>
<proteinExistence type="inferred from homology"/>
<accession>A0A120CX67</accession>
<evidence type="ECO:0000313" key="5">
    <source>
        <dbReference type="Proteomes" id="UP000059074"/>
    </source>
</evidence>
<sequence>MNVAIMKTKAEQALSEAFASRAGELPGGEAAARLRLEALGHFGALGLPHRRVEEWKYTDLRNAMKEALPSASGKASLPSNAEVISVLGPLATFPAHRVVFVDGRFAPDLSDLVADGAVTVSSLASVLEDGGDVAEFLAAAGSESNAVVALNSAYATDGAVIDIAAEVALDRPVLVVHLRADGDAVTTTVRNIVRIGEASEATVVEAFVKLPGSANDYRCNTLTKVAVGKGAKLSHVKATLEAGAGIHLANWLVDLDAKANYRAFHLTAGTGLARNELLITFAGEESEIDLSGTFIARHGEHVDTTLVVDHAVPRCISRELFKGVLDDHARGVFQGKVIVRQDAQKTDGKQMAQVLMLSPDCEFDSKPELEIYADDVVCGHGSTSADLDEDLVFYCRSRGIPLAQARALLIESFVGEAIEKVEREDVRDALADIAREWLHRAAAEKVAA</sequence>
<dbReference type="STRING" id="121290.APY04_0942"/>
<name>A0A120CX67_HYPSL</name>